<keyword evidence="1" id="KW-0677">Repeat</keyword>
<dbReference type="Pfam" id="PF00023">
    <property type="entry name" value="Ank"/>
    <property type="match status" value="1"/>
</dbReference>
<evidence type="ECO:0000313" key="5">
    <source>
        <dbReference type="Proteomes" id="UP000016923"/>
    </source>
</evidence>
<feature type="repeat" description="ANK" evidence="3">
    <location>
        <begin position="125"/>
        <end position="147"/>
    </location>
</feature>
<dbReference type="AlphaFoldDB" id="S3C9Q6"/>
<dbReference type="PANTHER" id="PTHR24178">
    <property type="entry name" value="MOLTING PROTEIN MLT-4"/>
    <property type="match status" value="1"/>
</dbReference>
<dbReference type="Gene3D" id="1.25.40.20">
    <property type="entry name" value="Ankyrin repeat-containing domain"/>
    <property type="match status" value="3"/>
</dbReference>
<dbReference type="SUPFAM" id="SSF48403">
    <property type="entry name" value="Ankyrin repeat"/>
    <property type="match status" value="2"/>
</dbReference>
<dbReference type="InterPro" id="IPR002110">
    <property type="entry name" value="Ankyrin_rpt"/>
</dbReference>
<dbReference type="OMA" id="CTHEDID"/>
<dbReference type="PROSITE" id="PS50088">
    <property type="entry name" value="ANK_REPEAT"/>
    <property type="match status" value="2"/>
</dbReference>
<evidence type="ECO:0000313" key="4">
    <source>
        <dbReference type="EMBL" id="EPE10199.1"/>
    </source>
</evidence>
<dbReference type="PANTHER" id="PTHR24178:SF41">
    <property type="entry name" value="ANKYRIN-2 ISOFORM X1"/>
    <property type="match status" value="1"/>
</dbReference>
<dbReference type="EMBL" id="KE148146">
    <property type="protein sequence ID" value="EPE10199.1"/>
    <property type="molecule type" value="Genomic_DNA"/>
</dbReference>
<dbReference type="HOGENOM" id="CLU_466228_0_0_1"/>
<keyword evidence="5" id="KW-1185">Reference proteome</keyword>
<evidence type="ECO:0000256" key="3">
    <source>
        <dbReference type="PROSITE-ProRule" id="PRU00023"/>
    </source>
</evidence>
<gene>
    <name evidence="4" type="ORF">F503_05294</name>
</gene>
<sequence>MQESDQTDASGNTLFHRAALSGFADDQMAALVERGTALHVDASQANLAGRTPLHVICSRGWNEHQSPWDAQHVRAQITALLPCTRNIEAAPLSGMRPLHLAAMLSETAVYTLLAAGADPTATTAEGMSPLHLAARARQSNILGLLVSALALRGQTAAVAARDAAGRQPLHLACRSGRPESVDVLLAAVKDLEEVPDASSLEAACAEFAGEQPLWDTYRRPEERDVDIFYMVGIPDEWFHDVLENCTGLHDTGRPWVAAGPQIRAQILEELASEDDAGDEDPEEYRRQMDELFSNAGGGIRSEQDTTQIEPILETLRQAYPSLGGSPPQPDAAQLAALVDASNASAHATENLFRSLVVVERLLRNHRHPAIPPLLHCWASTPPSTVLLAAGHPPYLPETEWVPKAVRRLVELGQANVLAAVWALDRDQPPLRPIFGPPEISGSDSAQPLLFLACARELPNMRVVRLLVETCAVDVNGRSMTSEQFEAARELPPSEWGSDEDPLPYATALHELARGRFWWGSTQAIPYLLAHGADVNAKDEQGRTPLDLAREEPIGTYQREVLALLEVS</sequence>
<dbReference type="eggNOG" id="KOG4177">
    <property type="taxonomic scope" value="Eukaryota"/>
</dbReference>
<dbReference type="PROSITE" id="PS50297">
    <property type="entry name" value="ANK_REP_REGION"/>
    <property type="match status" value="2"/>
</dbReference>
<dbReference type="VEuPathDB" id="FungiDB:F503_05294"/>
<feature type="repeat" description="ANK" evidence="3">
    <location>
        <begin position="164"/>
        <end position="196"/>
    </location>
</feature>
<accession>S3C9Q6</accession>
<evidence type="ECO:0000256" key="1">
    <source>
        <dbReference type="ARBA" id="ARBA00022737"/>
    </source>
</evidence>
<dbReference type="STRING" id="1262450.S3C9Q6"/>
<keyword evidence="2 3" id="KW-0040">ANK repeat</keyword>
<name>S3C9Q6_OPHP1</name>
<dbReference type="PRINTS" id="PR01415">
    <property type="entry name" value="ANKYRIN"/>
</dbReference>
<evidence type="ECO:0000256" key="2">
    <source>
        <dbReference type="ARBA" id="ARBA00023043"/>
    </source>
</evidence>
<dbReference type="OrthoDB" id="21416at2759"/>
<organism evidence="4 5">
    <name type="scientific">Ophiostoma piceae (strain UAMH 11346)</name>
    <name type="common">Sap stain fungus</name>
    <dbReference type="NCBI Taxonomy" id="1262450"/>
    <lineage>
        <taxon>Eukaryota</taxon>
        <taxon>Fungi</taxon>
        <taxon>Dikarya</taxon>
        <taxon>Ascomycota</taxon>
        <taxon>Pezizomycotina</taxon>
        <taxon>Sordariomycetes</taxon>
        <taxon>Sordariomycetidae</taxon>
        <taxon>Ophiostomatales</taxon>
        <taxon>Ophiostomataceae</taxon>
        <taxon>Ophiostoma</taxon>
    </lineage>
</organism>
<protein>
    <submittedName>
        <fullName evidence="4">Ankyrin repeat protein</fullName>
    </submittedName>
</protein>
<dbReference type="SMART" id="SM00248">
    <property type="entry name" value="ANK"/>
    <property type="match status" value="6"/>
</dbReference>
<proteinExistence type="predicted"/>
<dbReference type="InterPro" id="IPR036770">
    <property type="entry name" value="Ankyrin_rpt-contain_sf"/>
</dbReference>
<dbReference type="Pfam" id="PF12796">
    <property type="entry name" value="Ank_2"/>
    <property type="match status" value="1"/>
</dbReference>
<dbReference type="Proteomes" id="UP000016923">
    <property type="component" value="Unassembled WGS sequence"/>
</dbReference>
<reference evidence="4 5" key="1">
    <citation type="journal article" date="2013" name="BMC Genomics">
        <title>The genome and transcriptome of the pine saprophyte Ophiostoma piceae, and a comparison with the bark beetle-associated pine pathogen Grosmannia clavigera.</title>
        <authorList>
            <person name="Haridas S."/>
            <person name="Wang Y."/>
            <person name="Lim L."/>
            <person name="Massoumi Alamouti S."/>
            <person name="Jackman S."/>
            <person name="Docking R."/>
            <person name="Robertson G."/>
            <person name="Birol I."/>
            <person name="Bohlmann J."/>
            <person name="Breuil C."/>
        </authorList>
    </citation>
    <scope>NUCLEOTIDE SEQUENCE [LARGE SCALE GENOMIC DNA]</scope>
    <source>
        <strain evidence="4 5">UAMH 11346</strain>
    </source>
</reference>